<evidence type="ECO:0000256" key="3">
    <source>
        <dbReference type="ARBA" id="ARBA00023134"/>
    </source>
</evidence>
<dbReference type="NCBIfam" id="TIGR00231">
    <property type="entry name" value="small_GTP"/>
    <property type="match status" value="1"/>
</dbReference>
<dbReference type="PROSITE" id="PS51421">
    <property type="entry name" value="RAS"/>
    <property type="match status" value="1"/>
</dbReference>
<name>A0AAW0CYR3_9AGAR</name>
<dbReference type="PRINTS" id="PR00449">
    <property type="entry name" value="RASTRNSFRMNG"/>
</dbReference>
<dbReference type="PROSITE" id="PS51419">
    <property type="entry name" value="RAB"/>
    <property type="match status" value="1"/>
</dbReference>
<evidence type="ECO:0000256" key="1">
    <source>
        <dbReference type="ARBA" id="ARBA00004342"/>
    </source>
</evidence>
<evidence type="ECO:0000256" key="2">
    <source>
        <dbReference type="ARBA" id="ARBA00022741"/>
    </source>
</evidence>
<dbReference type="PANTHER" id="PTHR24070">
    <property type="entry name" value="RAS, DI-RAS, AND RHEB FAMILY MEMBERS OF SMALL GTPASE SUPERFAMILY"/>
    <property type="match status" value="1"/>
</dbReference>
<dbReference type="FunFam" id="3.40.50.300:FF:001447">
    <property type="entry name" value="Ras-related protein Rab-1B"/>
    <property type="match status" value="1"/>
</dbReference>
<dbReference type="GO" id="GO:0005886">
    <property type="term" value="C:plasma membrane"/>
    <property type="evidence" value="ECO:0007669"/>
    <property type="project" value="UniProtKB-SubCell"/>
</dbReference>
<protein>
    <submittedName>
        <fullName evidence="4">Ras-domain-containing protein</fullName>
    </submittedName>
</protein>
<dbReference type="Gene3D" id="3.40.50.300">
    <property type="entry name" value="P-loop containing nucleotide triphosphate hydrolases"/>
    <property type="match status" value="1"/>
</dbReference>
<dbReference type="InterPro" id="IPR005225">
    <property type="entry name" value="Small_GTP-bd"/>
</dbReference>
<dbReference type="GO" id="GO:0005525">
    <property type="term" value="F:GTP binding"/>
    <property type="evidence" value="ECO:0007669"/>
    <property type="project" value="UniProtKB-KW"/>
</dbReference>
<comment type="caution">
    <text evidence="4">The sequence shown here is derived from an EMBL/GenBank/DDBJ whole genome shotgun (WGS) entry which is preliminary data.</text>
</comment>
<comment type="subcellular location">
    <subcellularLocation>
        <location evidence="1">Cell membrane</location>
        <topology evidence="1">Lipid-anchor</topology>
        <orientation evidence="1">Cytoplasmic side</orientation>
    </subcellularLocation>
</comment>
<dbReference type="InterPro" id="IPR001806">
    <property type="entry name" value="Small_GTPase"/>
</dbReference>
<dbReference type="EMBL" id="JAWWNJ010000011">
    <property type="protein sequence ID" value="KAK7044387.1"/>
    <property type="molecule type" value="Genomic_DNA"/>
</dbReference>
<organism evidence="4 5">
    <name type="scientific">Favolaschia claudopus</name>
    <dbReference type="NCBI Taxonomy" id="2862362"/>
    <lineage>
        <taxon>Eukaryota</taxon>
        <taxon>Fungi</taxon>
        <taxon>Dikarya</taxon>
        <taxon>Basidiomycota</taxon>
        <taxon>Agaricomycotina</taxon>
        <taxon>Agaricomycetes</taxon>
        <taxon>Agaricomycetidae</taxon>
        <taxon>Agaricales</taxon>
        <taxon>Marasmiineae</taxon>
        <taxon>Mycenaceae</taxon>
        <taxon>Favolaschia</taxon>
    </lineage>
</organism>
<dbReference type="Proteomes" id="UP001362999">
    <property type="component" value="Unassembled WGS sequence"/>
</dbReference>
<keyword evidence="2" id="KW-0547">Nucleotide-binding</keyword>
<dbReference type="AlphaFoldDB" id="A0AAW0CYR3"/>
<dbReference type="InterPro" id="IPR020849">
    <property type="entry name" value="Small_GTPase_Ras-type"/>
</dbReference>
<dbReference type="InterPro" id="IPR027417">
    <property type="entry name" value="P-loop_NTPase"/>
</dbReference>
<dbReference type="SMART" id="SM00174">
    <property type="entry name" value="RHO"/>
    <property type="match status" value="1"/>
</dbReference>
<evidence type="ECO:0000313" key="5">
    <source>
        <dbReference type="Proteomes" id="UP001362999"/>
    </source>
</evidence>
<keyword evidence="3" id="KW-0342">GTP-binding</keyword>
<accession>A0AAW0CYR3</accession>
<sequence length="197" mass="21991">MPKITLDSRKIVVLGSPRVGKSSLVNQFVENTFTQVYKPSMKTTFSKTITLAGRDYPCQIIDTEGQDEFSQMNEHYAIGVHGYILVYAIDSRISFEMVQVIYDKIISYSGQPVGEVPAIIVGTKADLAMAMRRQVDSKEGEALAQQNKTAWIETSALRNENVGRVFELCLEEIEKANKPPTPTTNKGSRCVVRVVLR</sequence>
<gene>
    <name evidence="4" type="ORF">R3P38DRAFT_2878500</name>
</gene>
<dbReference type="SMART" id="SM00173">
    <property type="entry name" value="RAS"/>
    <property type="match status" value="1"/>
</dbReference>
<evidence type="ECO:0000313" key="4">
    <source>
        <dbReference type="EMBL" id="KAK7044387.1"/>
    </source>
</evidence>
<dbReference type="Pfam" id="PF00071">
    <property type="entry name" value="Ras"/>
    <property type="match status" value="1"/>
</dbReference>
<dbReference type="SMART" id="SM00175">
    <property type="entry name" value="RAB"/>
    <property type="match status" value="1"/>
</dbReference>
<dbReference type="GO" id="GO:0003924">
    <property type="term" value="F:GTPase activity"/>
    <property type="evidence" value="ECO:0007669"/>
    <property type="project" value="InterPro"/>
</dbReference>
<proteinExistence type="predicted"/>
<dbReference type="SUPFAM" id="SSF52540">
    <property type="entry name" value="P-loop containing nucleoside triphosphate hydrolases"/>
    <property type="match status" value="1"/>
</dbReference>
<dbReference type="PROSITE" id="PS51420">
    <property type="entry name" value="RHO"/>
    <property type="match status" value="1"/>
</dbReference>
<keyword evidence="5" id="KW-1185">Reference proteome</keyword>
<dbReference type="GO" id="GO:0007165">
    <property type="term" value="P:signal transduction"/>
    <property type="evidence" value="ECO:0007669"/>
    <property type="project" value="InterPro"/>
</dbReference>
<reference evidence="4 5" key="1">
    <citation type="journal article" date="2024" name="J Genomics">
        <title>Draft genome sequencing and assembly of Favolaschia claudopus CIRM-BRFM 2984 isolated from oak limbs.</title>
        <authorList>
            <person name="Navarro D."/>
            <person name="Drula E."/>
            <person name="Chaduli D."/>
            <person name="Cazenave R."/>
            <person name="Ahrendt S."/>
            <person name="Wang J."/>
            <person name="Lipzen A."/>
            <person name="Daum C."/>
            <person name="Barry K."/>
            <person name="Grigoriev I.V."/>
            <person name="Favel A."/>
            <person name="Rosso M.N."/>
            <person name="Martin F."/>
        </authorList>
    </citation>
    <scope>NUCLEOTIDE SEQUENCE [LARGE SCALE GENOMIC DNA]</scope>
    <source>
        <strain evidence="4 5">CIRM-BRFM 2984</strain>
    </source>
</reference>